<accession>A0A8X6UDJ1</accession>
<organism evidence="1 2">
    <name type="scientific">Nephila pilipes</name>
    <name type="common">Giant wood spider</name>
    <name type="synonym">Nephila maculata</name>
    <dbReference type="NCBI Taxonomy" id="299642"/>
    <lineage>
        <taxon>Eukaryota</taxon>
        <taxon>Metazoa</taxon>
        <taxon>Ecdysozoa</taxon>
        <taxon>Arthropoda</taxon>
        <taxon>Chelicerata</taxon>
        <taxon>Arachnida</taxon>
        <taxon>Araneae</taxon>
        <taxon>Araneomorphae</taxon>
        <taxon>Entelegynae</taxon>
        <taxon>Araneoidea</taxon>
        <taxon>Nephilidae</taxon>
        <taxon>Nephila</taxon>
    </lineage>
</organism>
<dbReference type="EMBL" id="BMAW01031331">
    <property type="protein sequence ID" value="GFU20710.1"/>
    <property type="molecule type" value="Genomic_DNA"/>
</dbReference>
<dbReference type="Proteomes" id="UP000887013">
    <property type="component" value="Unassembled WGS sequence"/>
</dbReference>
<gene>
    <name evidence="1" type="primary">AVEN_202978_1</name>
    <name evidence="1" type="ORF">NPIL_12711</name>
</gene>
<evidence type="ECO:0000313" key="1">
    <source>
        <dbReference type="EMBL" id="GFU20710.1"/>
    </source>
</evidence>
<evidence type="ECO:0000313" key="2">
    <source>
        <dbReference type="Proteomes" id="UP000887013"/>
    </source>
</evidence>
<proteinExistence type="predicted"/>
<comment type="caution">
    <text evidence="1">The sequence shown here is derived from an EMBL/GenBank/DDBJ whole genome shotgun (WGS) entry which is preliminary data.</text>
</comment>
<keyword evidence="2" id="KW-1185">Reference proteome</keyword>
<sequence>MVRADTECALQTHTSKKCWRRISTSSILDKPKHDAAAAFRLSTGHDCIVVHLHHIGILTDPIYPLCGFGEKMEMTTCAPMWGSL</sequence>
<dbReference type="AlphaFoldDB" id="A0A8X6UDJ1"/>
<reference evidence="1" key="1">
    <citation type="submission" date="2020-08" db="EMBL/GenBank/DDBJ databases">
        <title>Multicomponent nature underlies the extraordinary mechanical properties of spider dragline silk.</title>
        <authorList>
            <person name="Kono N."/>
            <person name="Nakamura H."/>
            <person name="Mori M."/>
            <person name="Yoshida Y."/>
            <person name="Ohtoshi R."/>
            <person name="Malay A.D."/>
            <person name="Moran D.A.P."/>
            <person name="Tomita M."/>
            <person name="Numata K."/>
            <person name="Arakawa K."/>
        </authorList>
    </citation>
    <scope>NUCLEOTIDE SEQUENCE</scope>
</reference>
<protein>
    <submittedName>
        <fullName evidence="1">Uncharacterized protein</fullName>
    </submittedName>
</protein>
<dbReference type="OrthoDB" id="6427621at2759"/>
<name>A0A8X6UDJ1_NEPPI</name>